<dbReference type="EMBL" id="BAAATD010000008">
    <property type="protein sequence ID" value="GAA2614094.1"/>
    <property type="molecule type" value="Genomic_DNA"/>
</dbReference>
<gene>
    <name evidence="1" type="ORF">GCM10010411_56250</name>
</gene>
<keyword evidence="2" id="KW-1185">Reference proteome</keyword>
<evidence type="ECO:0000313" key="1">
    <source>
        <dbReference type="EMBL" id="GAA2614094.1"/>
    </source>
</evidence>
<dbReference type="Proteomes" id="UP001501509">
    <property type="component" value="Unassembled WGS sequence"/>
</dbReference>
<comment type="caution">
    <text evidence="1">The sequence shown here is derived from an EMBL/GenBank/DDBJ whole genome shotgun (WGS) entry which is preliminary data.</text>
</comment>
<protein>
    <submittedName>
        <fullName evidence="1">Uncharacterized protein</fullName>
    </submittedName>
</protein>
<name>A0ABP6CCZ9_9ACTN</name>
<evidence type="ECO:0000313" key="2">
    <source>
        <dbReference type="Proteomes" id="UP001501509"/>
    </source>
</evidence>
<sequence length="65" mass="7222">MPATCLTGTPATIYARDDQAAVAMPRSVQMDIDECHANRRSRPAERSCRSGVSWICLFAHGEERK</sequence>
<organism evidence="1 2">
    <name type="scientific">Actinomadura fulvescens</name>
    <dbReference type="NCBI Taxonomy" id="46160"/>
    <lineage>
        <taxon>Bacteria</taxon>
        <taxon>Bacillati</taxon>
        <taxon>Actinomycetota</taxon>
        <taxon>Actinomycetes</taxon>
        <taxon>Streptosporangiales</taxon>
        <taxon>Thermomonosporaceae</taxon>
        <taxon>Actinomadura</taxon>
    </lineage>
</organism>
<accession>A0ABP6CCZ9</accession>
<reference evidence="2" key="1">
    <citation type="journal article" date="2019" name="Int. J. Syst. Evol. Microbiol.">
        <title>The Global Catalogue of Microorganisms (GCM) 10K type strain sequencing project: providing services to taxonomists for standard genome sequencing and annotation.</title>
        <authorList>
            <consortium name="The Broad Institute Genomics Platform"/>
            <consortium name="The Broad Institute Genome Sequencing Center for Infectious Disease"/>
            <person name="Wu L."/>
            <person name="Ma J."/>
        </authorList>
    </citation>
    <scope>NUCLEOTIDE SEQUENCE [LARGE SCALE GENOMIC DNA]</scope>
    <source>
        <strain evidence="2">JCM 6833</strain>
    </source>
</reference>
<proteinExistence type="predicted"/>